<feature type="region of interest" description="Disordered" evidence="1">
    <location>
        <begin position="1"/>
        <end position="24"/>
    </location>
</feature>
<evidence type="ECO:0008006" key="4">
    <source>
        <dbReference type="Google" id="ProtNLM"/>
    </source>
</evidence>
<keyword evidence="3" id="KW-1185">Reference proteome</keyword>
<evidence type="ECO:0000256" key="1">
    <source>
        <dbReference type="SAM" id="MobiDB-lite"/>
    </source>
</evidence>
<protein>
    <recommendedName>
        <fullName evidence="4">Histone deacetylase complex subunit SAP30 Sin3 binding domain-containing protein</fullName>
    </recommendedName>
</protein>
<gene>
    <name evidence="2" type="ORF">VKT23_002962</name>
</gene>
<evidence type="ECO:0000313" key="3">
    <source>
        <dbReference type="Proteomes" id="UP001498398"/>
    </source>
</evidence>
<name>A0ABR1JWH4_9AGAR</name>
<reference evidence="2 3" key="1">
    <citation type="submission" date="2024-01" db="EMBL/GenBank/DDBJ databases">
        <title>A draft genome for the cacao thread blight pathogen Marasmiellus scandens.</title>
        <authorList>
            <person name="Baruah I.K."/>
            <person name="Leung J."/>
            <person name="Bukari Y."/>
            <person name="Amoako-Attah I."/>
            <person name="Meinhardt L.W."/>
            <person name="Bailey B.A."/>
            <person name="Cohen S.P."/>
        </authorList>
    </citation>
    <scope>NUCLEOTIDE SEQUENCE [LARGE SCALE GENOMIC DNA]</scope>
    <source>
        <strain evidence="2 3">GH-19</strain>
    </source>
</reference>
<accession>A0ABR1JWH4</accession>
<feature type="compositionally biased region" description="Low complexity" evidence="1">
    <location>
        <begin position="1"/>
        <end position="12"/>
    </location>
</feature>
<evidence type="ECO:0000313" key="2">
    <source>
        <dbReference type="EMBL" id="KAK7468450.1"/>
    </source>
</evidence>
<feature type="region of interest" description="Disordered" evidence="1">
    <location>
        <begin position="94"/>
        <end position="136"/>
    </location>
</feature>
<comment type="caution">
    <text evidence="2">The sequence shown here is derived from an EMBL/GenBank/DDBJ whole genome shotgun (WGS) entry which is preliminary data.</text>
</comment>
<dbReference type="Proteomes" id="UP001498398">
    <property type="component" value="Unassembled WGS sequence"/>
</dbReference>
<dbReference type="EMBL" id="JBANRG010000003">
    <property type="protein sequence ID" value="KAK7468450.1"/>
    <property type="molecule type" value="Genomic_DNA"/>
</dbReference>
<organism evidence="2 3">
    <name type="scientific">Marasmiellus scandens</name>
    <dbReference type="NCBI Taxonomy" id="2682957"/>
    <lineage>
        <taxon>Eukaryota</taxon>
        <taxon>Fungi</taxon>
        <taxon>Dikarya</taxon>
        <taxon>Basidiomycota</taxon>
        <taxon>Agaricomycotina</taxon>
        <taxon>Agaricomycetes</taxon>
        <taxon>Agaricomycetidae</taxon>
        <taxon>Agaricales</taxon>
        <taxon>Marasmiineae</taxon>
        <taxon>Omphalotaceae</taxon>
        <taxon>Marasmiellus</taxon>
    </lineage>
</organism>
<proteinExistence type="predicted"/>
<sequence length="189" mass="20974">MSTAASVSTARRSQTRKRVANEDATYIGPSSVRQAAIEGVKRRRLVAEPANDPEPSENSISMLDLSSVQLHRYLDHYDLVPIIYPLPISAENPPPPHSLANSHHLPPPPQITPANRPRRDFRDTDFDPPEGHPFQTRAPILNDVQEVHAVLAGIAQKHFRENLTVSGRDEIDTLVAFISAVERSKSQKS</sequence>